<dbReference type="Proteomes" id="UP001224775">
    <property type="component" value="Unassembled WGS sequence"/>
</dbReference>
<feature type="domain" description="Palmitoyltransferase DHHC" evidence="8">
    <location>
        <begin position="200"/>
        <end position="352"/>
    </location>
</feature>
<comment type="similarity">
    <text evidence="7">Belongs to the DHHC palmitoyltransferase family.</text>
</comment>
<dbReference type="InterPro" id="IPR001594">
    <property type="entry name" value="Palmitoyltrfase_DHHC"/>
</dbReference>
<accession>A0AAD8XWG2</accession>
<keyword evidence="10" id="KW-1185">Reference proteome</keyword>
<feature type="transmembrane region" description="Helical" evidence="7">
    <location>
        <begin position="106"/>
        <end position="123"/>
    </location>
</feature>
<dbReference type="Pfam" id="PF01529">
    <property type="entry name" value="DHHC"/>
    <property type="match status" value="1"/>
</dbReference>
<dbReference type="EMBL" id="JATAAI010000037">
    <property type="protein sequence ID" value="KAK1734752.1"/>
    <property type="molecule type" value="Genomic_DNA"/>
</dbReference>
<keyword evidence="6 7" id="KW-0012">Acyltransferase</keyword>
<evidence type="ECO:0000256" key="7">
    <source>
        <dbReference type="RuleBase" id="RU079119"/>
    </source>
</evidence>
<keyword evidence="3 7" id="KW-0812">Transmembrane</keyword>
<feature type="transmembrane region" description="Helical" evidence="7">
    <location>
        <begin position="68"/>
        <end position="86"/>
    </location>
</feature>
<gene>
    <name evidence="9" type="ORF">QTG54_014625</name>
</gene>
<evidence type="ECO:0000256" key="5">
    <source>
        <dbReference type="ARBA" id="ARBA00023136"/>
    </source>
</evidence>
<reference evidence="9" key="1">
    <citation type="submission" date="2023-06" db="EMBL/GenBank/DDBJ databases">
        <title>Survivors Of The Sea: Transcriptome response of Skeletonema marinoi to long-term dormancy.</title>
        <authorList>
            <person name="Pinder M.I.M."/>
            <person name="Kourtchenko O."/>
            <person name="Robertson E.K."/>
            <person name="Larsson T."/>
            <person name="Maumus F."/>
            <person name="Osuna-Cruz C.M."/>
            <person name="Vancaester E."/>
            <person name="Stenow R."/>
            <person name="Vandepoele K."/>
            <person name="Ploug H."/>
            <person name="Bruchert V."/>
            <person name="Godhe A."/>
            <person name="Topel M."/>
        </authorList>
    </citation>
    <scope>NUCLEOTIDE SEQUENCE</scope>
    <source>
        <strain evidence="9">R05AC</strain>
    </source>
</reference>
<protein>
    <recommendedName>
        <fullName evidence="7">Palmitoyltransferase</fullName>
        <ecNumber evidence="7">2.3.1.225</ecNumber>
    </recommendedName>
</protein>
<comment type="catalytic activity">
    <reaction evidence="7">
        <text>L-cysteinyl-[protein] + hexadecanoyl-CoA = S-hexadecanoyl-L-cysteinyl-[protein] + CoA</text>
        <dbReference type="Rhea" id="RHEA:36683"/>
        <dbReference type="Rhea" id="RHEA-COMP:10131"/>
        <dbReference type="Rhea" id="RHEA-COMP:11032"/>
        <dbReference type="ChEBI" id="CHEBI:29950"/>
        <dbReference type="ChEBI" id="CHEBI:57287"/>
        <dbReference type="ChEBI" id="CHEBI:57379"/>
        <dbReference type="ChEBI" id="CHEBI:74151"/>
        <dbReference type="EC" id="2.3.1.225"/>
    </reaction>
</comment>
<keyword evidence="2 7" id="KW-0808">Transferase</keyword>
<keyword evidence="5 7" id="KW-0472">Membrane</keyword>
<feature type="transmembrane region" description="Helical" evidence="7">
    <location>
        <begin position="247"/>
        <end position="267"/>
    </location>
</feature>
<comment type="caution">
    <text evidence="9">The sequence shown here is derived from an EMBL/GenBank/DDBJ whole genome shotgun (WGS) entry which is preliminary data.</text>
</comment>
<comment type="domain">
    <text evidence="7">The DHHC domain is required for palmitoyltransferase activity.</text>
</comment>
<dbReference type="InterPro" id="IPR039859">
    <property type="entry name" value="PFA4/ZDH16/20/ERF2-like"/>
</dbReference>
<organism evidence="9 10">
    <name type="scientific">Skeletonema marinoi</name>
    <dbReference type="NCBI Taxonomy" id="267567"/>
    <lineage>
        <taxon>Eukaryota</taxon>
        <taxon>Sar</taxon>
        <taxon>Stramenopiles</taxon>
        <taxon>Ochrophyta</taxon>
        <taxon>Bacillariophyta</taxon>
        <taxon>Coscinodiscophyceae</taxon>
        <taxon>Thalassiosirophycidae</taxon>
        <taxon>Thalassiosirales</taxon>
        <taxon>Skeletonemataceae</taxon>
        <taxon>Skeletonema</taxon>
        <taxon>Skeletonema marinoi-dohrnii complex</taxon>
    </lineage>
</organism>
<evidence type="ECO:0000256" key="2">
    <source>
        <dbReference type="ARBA" id="ARBA00022679"/>
    </source>
</evidence>
<dbReference type="AlphaFoldDB" id="A0AAD8XWG2"/>
<feature type="transmembrane region" description="Helical" evidence="7">
    <location>
        <begin position="316"/>
        <end position="337"/>
    </location>
</feature>
<evidence type="ECO:0000313" key="9">
    <source>
        <dbReference type="EMBL" id="KAK1734752.1"/>
    </source>
</evidence>
<dbReference type="GO" id="GO:0019706">
    <property type="term" value="F:protein-cysteine S-palmitoyltransferase activity"/>
    <property type="evidence" value="ECO:0007669"/>
    <property type="project" value="UniProtKB-EC"/>
</dbReference>
<proteinExistence type="inferred from homology"/>
<dbReference type="PROSITE" id="PS50216">
    <property type="entry name" value="DHHC"/>
    <property type="match status" value="1"/>
</dbReference>
<comment type="subcellular location">
    <subcellularLocation>
        <location evidence="1">Membrane</location>
        <topology evidence="1">Multi-pass membrane protein</topology>
    </subcellularLocation>
</comment>
<name>A0AAD8XWG2_9STRA</name>
<evidence type="ECO:0000256" key="1">
    <source>
        <dbReference type="ARBA" id="ARBA00004141"/>
    </source>
</evidence>
<keyword evidence="4 7" id="KW-1133">Transmembrane helix</keyword>
<evidence type="ECO:0000259" key="8">
    <source>
        <dbReference type="Pfam" id="PF01529"/>
    </source>
</evidence>
<evidence type="ECO:0000313" key="10">
    <source>
        <dbReference type="Proteomes" id="UP001224775"/>
    </source>
</evidence>
<evidence type="ECO:0000256" key="4">
    <source>
        <dbReference type="ARBA" id="ARBA00022989"/>
    </source>
</evidence>
<sequence>MRLLTPGSKLQRTWSDFIDALYAPVGQDFNALYWLYRLSSALLDTILPCRDDLRRIRINGFACRLRPLIPCAGITLTLLCVISYFTTFRDTAVIKKGKSETLHTSIVVWLAFNVLSHYLYCIYKSPGIVISPKSEMTANINASVAKRNDAVIKIGGCCFIQSRVNINNEKKRCNFYEHYCTTNVKIDESTQNAVHHPMPNDTFCHKCEINRNARSHHCRVCKVCVLEYDHHCPWINGCIGYNNYRNFVLLIFYIMLGCWYGACLLALDFYAMMREYFQDNGFKIMGPQYGTGILDLPPPWTLLKDYRNTGKIDDDVILRAVFPFLLFVSICMFVFLLDHLLSIAKGFTTLEKKTRPDRNDVVNPFDLGIRKNFERVFGKSLINIIIPFPTHKKW</sequence>
<dbReference type="GO" id="GO:0016020">
    <property type="term" value="C:membrane"/>
    <property type="evidence" value="ECO:0007669"/>
    <property type="project" value="UniProtKB-SubCell"/>
</dbReference>
<evidence type="ECO:0000256" key="6">
    <source>
        <dbReference type="ARBA" id="ARBA00023315"/>
    </source>
</evidence>
<dbReference type="PANTHER" id="PTHR12246">
    <property type="entry name" value="PALMITOYLTRANSFERASE ZDHHC16"/>
    <property type="match status" value="1"/>
</dbReference>
<dbReference type="EC" id="2.3.1.225" evidence="7"/>
<evidence type="ECO:0000256" key="3">
    <source>
        <dbReference type="ARBA" id="ARBA00022692"/>
    </source>
</evidence>